<feature type="transmembrane region" description="Helical" evidence="1">
    <location>
        <begin position="21"/>
        <end position="46"/>
    </location>
</feature>
<dbReference type="PANTHER" id="PTHR33219:SF14">
    <property type="entry name" value="PROTEIN COFACTOR ASSEMBLY OF COMPLEX C SUBUNIT B CCB3, CHLOROPLASTIC-RELATED"/>
    <property type="match status" value="1"/>
</dbReference>
<proteinExistence type="predicted"/>
<keyword evidence="3" id="KW-1185">Reference proteome</keyword>
<keyword evidence="1" id="KW-0812">Transmembrane</keyword>
<evidence type="ECO:0000313" key="2">
    <source>
        <dbReference type="EMBL" id="KAK9805024.1"/>
    </source>
</evidence>
<evidence type="ECO:0000256" key="1">
    <source>
        <dbReference type="SAM" id="Phobius"/>
    </source>
</evidence>
<accession>A0AAW1P9D0</accession>
<evidence type="ECO:0008006" key="4">
    <source>
        <dbReference type="Google" id="ProtNLM"/>
    </source>
</evidence>
<keyword evidence="1" id="KW-0472">Membrane</keyword>
<dbReference type="Pfam" id="PF02325">
    <property type="entry name" value="CCB3_YggT"/>
    <property type="match status" value="1"/>
</dbReference>
<comment type="caution">
    <text evidence="2">The sequence shown here is derived from an EMBL/GenBank/DDBJ whole genome shotgun (WGS) entry which is preliminary data.</text>
</comment>
<dbReference type="Proteomes" id="UP001465755">
    <property type="component" value="Unassembled WGS sequence"/>
</dbReference>
<evidence type="ECO:0000313" key="3">
    <source>
        <dbReference type="Proteomes" id="UP001465755"/>
    </source>
</evidence>
<reference evidence="2 3" key="1">
    <citation type="journal article" date="2024" name="Nat. Commun.">
        <title>Phylogenomics reveals the evolutionary origins of lichenization in chlorophyte algae.</title>
        <authorList>
            <person name="Puginier C."/>
            <person name="Libourel C."/>
            <person name="Otte J."/>
            <person name="Skaloud P."/>
            <person name="Haon M."/>
            <person name="Grisel S."/>
            <person name="Petersen M."/>
            <person name="Berrin J.G."/>
            <person name="Delaux P.M."/>
            <person name="Dal Grande F."/>
            <person name="Keller J."/>
        </authorList>
    </citation>
    <scope>NUCLEOTIDE SEQUENCE [LARGE SCALE GENOMIC DNA]</scope>
    <source>
        <strain evidence="2 3">SAG 2036</strain>
    </source>
</reference>
<keyword evidence="1" id="KW-1133">Transmembrane helix</keyword>
<dbReference type="PANTHER" id="PTHR33219">
    <property type="entry name" value="YLMG HOMOLOG PROTEIN 2, CHLOROPLASTIC"/>
    <property type="match status" value="1"/>
</dbReference>
<dbReference type="InterPro" id="IPR003425">
    <property type="entry name" value="CCB3/YggT"/>
</dbReference>
<dbReference type="GO" id="GO:0016020">
    <property type="term" value="C:membrane"/>
    <property type="evidence" value="ECO:0007669"/>
    <property type="project" value="InterPro"/>
</dbReference>
<protein>
    <recommendedName>
        <fullName evidence="4">YggT family protein</fullName>
    </recommendedName>
</protein>
<name>A0AAW1P9D0_9CHLO</name>
<gene>
    <name evidence="2" type="ORF">WJX73_003890</name>
</gene>
<sequence length="114" mass="12513">MACSAPGPASILKISPGQAKLLATVLQPTLSLYIFLLLVRIVMTWYPNVKPNKLPWVAAYRPTEFFVGPTRRAVPPVGGVDVAPIIWLAIITFVQEILLGPQGILLLLQRKLEL</sequence>
<feature type="transmembrane region" description="Helical" evidence="1">
    <location>
        <begin position="85"/>
        <end position="108"/>
    </location>
</feature>
<organism evidence="2 3">
    <name type="scientific">Symbiochloris irregularis</name>
    <dbReference type="NCBI Taxonomy" id="706552"/>
    <lineage>
        <taxon>Eukaryota</taxon>
        <taxon>Viridiplantae</taxon>
        <taxon>Chlorophyta</taxon>
        <taxon>core chlorophytes</taxon>
        <taxon>Trebouxiophyceae</taxon>
        <taxon>Trebouxiales</taxon>
        <taxon>Trebouxiaceae</taxon>
        <taxon>Symbiochloris</taxon>
    </lineage>
</organism>
<dbReference type="EMBL" id="JALJOQ010000046">
    <property type="protein sequence ID" value="KAK9805024.1"/>
    <property type="molecule type" value="Genomic_DNA"/>
</dbReference>
<dbReference type="AlphaFoldDB" id="A0AAW1P9D0"/>